<sequence length="209" mass="22501">MKQVLTGILTTLLLPFTAAASVVIVALLLAMLALLSPVILIGGALWSAGKLSEKFTNWLYPPQNIMTSNHGNGPIITSLSTTGILFFLLIAPVAVGSAATAAIVSILLVPALAVTGAYKIADSTINYLYKLLRLNKEEARVKHSYSILPHDLDESTEGPEDVLNFDPLFRQATNNVKKRHAFSSEEITTLTHEELGHRALGYSTSSDET</sequence>
<feature type="transmembrane region" description="Helical" evidence="1">
    <location>
        <begin position="75"/>
        <end position="95"/>
    </location>
</feature>
<gene>
    <name evidence="2" type="ORF">A6J39_015875</name>
</gene>
<dbReference type="Proteomes" id="UP000192511">
    <property type="component" value="Unassembled WGS sequence"/>
</dbReference>
<evidence type="ECO:0000313" key="2">
    <source>
        <dbReference type="EMBL" id="PNL62564.1"/>
    </source>
</evidence>
<proteinExistence type="predicted"/>
<organism evidence="2 3">
    <name type="scientific">Legionella anisa</name>
    <dbReference type="NCBI Taxonomy" id="28082"/>
    <lineage>
        <taxon>Bacteria</taxon>
        <taxon>Pseudomonadati</taxon>
        <taxon>Pseudomonadota</taxon>
        <taxon>Gammaproteobacteria</taxon>
        <taxon>Legionellales</taxon>
        <taxon>Legionellaceae</taxon>
        <taxon>Legionella</taxon>
    </lineage>
</organism>
<keyword evidence="1" id="KW-0812">Transmembrane</keyword>
<keyword evidence="1" id="KW-0472">Membrane</keyword>
<evidence type="ECO:0000313" key="3">
    <source>
        <dbReference type="Proteomes" id="UP000192511"/>
    </source>
</evidence>
<keyword evidence="3" id="KW-1185">Reference proteome</keyword>
<dbReference type="RefSeq" id="WP_019234987.1">
    <property type="nucleotide sequence ID" value="NZ_CAAAHR010000023.1"/>
</dbReference>
<feature type="transmembrane region" description="Helical" evidence="1">
    <location>
        <begin position="101"/>
        <end position="121"/>
    </location>
</feature>
<dbReference type="AlphaFoldDB" id="A0AAX0WVX7"/>
<reference evidence="2" key="1">
    <citation type="submission" date="2017-12" db="EMBL/GenBank/DDBJ databases">
        <title>FDA dAtabase for Regulatory Grade micrObial Sequences (FDA-ARGOS): Supporting development and validation of Infectious Disease Dx tests.</title>
        <authorList>
            <person name="Kerrigan L."/>
            <person name="Tallon L.J."/>
            <person name="Sadzewicz L."/>
            <person name="Sengamalay N."/>
            <person name="Ott S."/>
            <person name="Godinez A."/>
            <person name="Nagaraj S."/>
            <person name="Vavikolanu K."/>
            <person name="Vyas G."/>
            <person name="Nadendla S."/>
            <person name="Aluvathingal J."/>
            <person name="Sichtig H."/>
        </authorList>
    </citation>
    <scope>NUCLEOTIDE SEQUENCE [LARGE SCALE GENOMIC DNA]</scope>
    <source>
        <strain evidence="2">FDAARGOS_200</strain>
    </source>
</reference>
<dbReference type="EMBL" id="NBTX02000004">
    <property type="protein sequence ID" value="PNL62564.1"/>
    <property type="molecule type" value="Genomic_DNA"/>
</dbReference>
<evidence type="ECO:0000256" key="1">
    <source>
        <dbReference type="SAM" id="Phobius"/>
    </source>
</evidence>
<protein>
    <submittedName>
        <fullName evidence="2">Uncharacterized protein</fullName>
    </submittedName>
</protein>
<comment type="caution">
    <text evidence="2">The sequence shown here is derived from an EMBL/GenBank/DDBJ whole genome shotgun (WGS) entry which is preliminary data.</text>
</comment>
<keyword evidence="1" id="KW-1133">Transmembrane helix</keyword>
<name>A0AAX0WVX7_9GAMM</name>
<dbReference type="GeneID" id="98065037"/>
<accession>A0AAX0WVX7</accession>
<feature type="transmembrane region" description="Helical" evidence="1">
    <location>
        <begin position="29"/>
        <end position="48"/>
    </location>
</feature>